<feature type="compositionally biased region" description="Polar residues" evidence="11">
    <location>
        <begin position="1200"/>
        <end position="1217"/>
    </location>
</feature>
<keyword evidence="6" id="KW-0808">Transferase</keyword>
<reference evidence="13 14" key="1">
    <citation type="journal article" date="2023" name="Sci. Data">
        <title>Genome assembly of the Korean intertidal mud-creeper Batillaria attramentaria.</title>
        <authorList>
            <person name="Patra A.K."/>
            <person name="Ho P.T."/>
            <person name="Jun S."/>
            <person name="Lee S.J."/>
            <person name="Kim Y."/>
            <person name="Won Y.J."/>
        </authorList>
    </citation>
    <scope>NUCLEOTIDE SEQUENCE [LARGE SCALE GENOMIC DNA]</scope>
    <source>
        <strain evidence="13">Wonlab-2016</strain>
    </source>
</reference>
<dbReference type="Proteomes" id="UP001519460">
    <property type="component" value="Unassembled WGS sequence"/>
</dbReference>
<evidence type="ECO:0000256" key="5">
    <source>
        <dbReference type="ARBA" id="ARBA00022490"/>
    </source>
</evidence>
<dbReference type="InterPro" id="IPR043866">
    <property type="entry name" value="TTC3/DZIP3_dom"/>
</dbReference>
<dbReference type="Pfam" id="PF13639">
    <property type="entry name" value="zf-RING_2"/>
    <property type="match status" value="1"/>
</dbReference>
<evidence type="ECO:0000313" key="14">
    <source>
        <dbReference type="Proteomes" id="UP001519460"/>
    </source>
</evidence>
<feature type="coiled-coil region" evidence="10">
    <location>
        <begin position="695"/>
        <end position="729"/>
    </location>
</feature>
<feature type="region of interest" description="Disordered" evidence="11">
    <location>
        <begin position="1195"/>
        <end position="1255"/>
    </location>
</feature>
<feature type="region of interest" description="Disordered" evidence="11">
    <location>
        <begin position="1802"/>
        <end position="1948"/>
    </location>
</feature>
<dbReference type="InterPro" id="IPR056871">
    <property type="entry name" value="WH_TTC3"/>
</dbReference>
<dbReference type="SUPFAM" id="SSF48452">
    <property type="entry name" value="TPR-like"/>
    <property type="match status" value="1"/>
</dbReference>
<feature type="domain" description="RING-type" evidence="12">
    <location>
        <begin position="2071"/>
        <end position="2111"/>
    </location>
</feature>
<feature type="compositionally biased region" description="Polar residues" evidence="11">
    <location>
        <begin position="1826"/>
        <end position="1846"/>
    </location>
</feature>
<evidence type="ECO:0000313" key="13">
    <source>
        <dbReference type="EMBL" id="KAK7471488.1"/>
    </source>
</evidence>
<feature type="coiled-coil region" evidence="10">
    <location>
        <begin position="1608"/>
        <end position="1739"/>
    </location>
</feature>
<dbReference type="GO" id="GO:0005737">
    <property type="term" value="C:cytoplasm"/>
    <property type="evidence" value="ECO:0007669"/>
    <property type="project" value="UniProtKB-SubCell"/>
</dbReference>
<evidence type="ECO:0000256" key="4">
    <source>
        <dbReference type="ARBA" id="ARBA00012483"/>
    </source>
</evidence>
<feature type="compositionally biased region" description="Low complexity" evidence="11">
    <location>
        <begin position="1912"/>
        <end position="1921"/>
    </location>
</feature>
<evidence type="ECO:0000256" key="10">
    <source>
        <dbReference type="SAM" id="Coils"/>
    </source>
</evidence>
<feature type="region of interest" description="Disordered" evidence="11">
    <location>
        <begin position="1037"/>
        <end position="1071"/>
    </location>
</feature>
<dbReference type="Pfam" id="PF24812">
    <property type="entry name" value="WHD_TTC3"/>
    <property type="match status" value="1"/>
</dbReference>
<evidence type="ECO:0000256" key="6">
    <source>
        <dbReference type="ARBA" id="ARBA00022679"/>
    </source>
</evidence>
<dbReference type="EMBL" id="JACVVK020000491">
    <property type="protein sequence ID" value="KAK7471488.1"/>
    <property type="molecule type" value="Genomic_DNA"/>
</dbReference>
<gene>
    <name evidence="13" type="ORF">BaRGS_00035882</name>
</gene>
<dbReference type="InterPro" id="IPR011990">
    <property type="entry name" value="TPR-like_helical_dom_sf"/>
</dbReference>
<keyword evidence="14" id="KW-1185">Reference proteome</keyword>
<keyword evidence="7 9" id="KW-0863">Zinc-finger</keyword>
<evidence type="ECO:0000256" key="1">
    <source>
        <dbReference type="ARBA" id="ARBA00000900"/>
    </source>
</evidence>
<feature type="region of interest" description="Disordered" evidence="11">
    <location>
        <begin position="938"/>
        <end position="958"/>
    </location>
</feature>
<keyword evidence="10" id="KW-0175">Coiled coil</keyword>
<feature type="region of interest" description="Disordered" evidence="11">
    <location>
        <begin position="2010"/>
        <end position="2052"/>
    </location>
</feature>
<comment type="caution">
    <text evidence="13">The sequence shown here is derived from an EMBL/GenBank/DDBJ whole genome shotgun (WGS) entry which is preliminary data.</text>
</comment>
<sequence length="2124" mass="234402">MCMPSATKARQERTVTLTDCAKMSDLDMPELVSSDEEQEYYEVGNDEYVRKWIKLGPEKLKAEEEKMMLQALGPFLFGFDVVAPAKLTTSMGDSQLEMMEFMREVIKRNRKIVGDAGALRDVLDMIAQIEKNSVSTEVIEPIRAIDTAMKWPLCFDAWKELSSANKKGRPFCLVFFYKIVQHHVIAYGTTGQIKSELILKLKMSDPEKAKTAKEQGNNFFRLGHHAEAVDMYSEAIKQDCLSATLYGNRAQAYLNCKFYREAYCDTRRAIVLNCKSPKFYYRCAEACIHLERLEEAEQRNTQGLELCKRNHGDFEKFEPQLQRQKEKIVQAMAEKQALNKKKPDRKPTAEYLALQAAQPEPPAPKPKVLSSDIDNAKKDKEESAAKAPVKPPEPVDHEKLEQEDLAKYSTLNQEALAALQQENNPIRAFSKFQSAHELWSHSCYVKSKLTETDELILRYACGITAVLQDGSKAIQEGLEIFQGMQREPVAQTFPLLYYGMGRAFTALYSLGWYDFRFFDGIEPIQTGLRLTKMKKKAWKEVCWPSSEQVIEESRLKVYKRVMEELLTLCRYPPVPDAVCSMHVDHDDEHVHIYFQSPTFMGYTQVTCHMKCRITFHPHCWKHFKTTVAEKARDKDLLNLPCPTPDCGSAIYRIFLCRTGSKMDNKELISSVKPVKEAAGDHKAKRMRMSNPDRIAKKLERKELRHQKRREALEARLLAAQKEKEKEALVENIHLTPDQEEHYQDALAIPSDALTKLDREKDDEGVKYHVNFSDNREATLLGEEDADVDEKDKNNKTLSARVAGPNSFEVPHHLKPQMQSLASIVAQSSRQSDSTITENLFEFFSGILSEHGPLSLKGLVMLRELSELPDEAKQTITRAGGPEKFFRQSLKFVVIGDIVANIKDTKMAHALSRQGDAPNGHSVEGSDRQGSVARPVLGATADRTQPNGAFTAPSSSPSPLSMMSYSRVVTPSLVSLSENNHDGRLSWTSGGAESMTMAQESLSFENFGVEDIDTGVPSKRSWSDVDVTGEQKTLAGRLNPAAPEFQPGNDRRSPASIANSTDRLQAGPTLDNDRLFLGSKRVTLANNSATYDDGDQGMYSSSGARPKDKRPQSYDALDTFVQTFIDGDYAQQTAIDSLDDIDDLNLPVQTSADDPLSVHDMDALDDANVLPPSNPSEAGLAESVLTGLNSAQVAQAGEQDVTLSRRSSKSDLSQTSEISMGGLFRTSSPSSSVSSVKIGSSRDMSSPHLSRDGSSPLVARDVASPLISHSNSIPHAGHRSSSSSSAYDIPTPHMPLDSVAGDTNFSHSAVVGAETSELGFGENFAANFDKTASHTLPESPVPPSLSDSPTPQSPTYNIGAEVSNFNPFSGFRYLIGHNTDQHVSVSAGSVRSTVRTKDVFRSEPEPDSSMADMHSAPNAPKPLKPLAPISAVKNLQSSSSNSSLPLAQPSLSMSFPLTSSSDTWALAPSSSSPFAPSVPLASEVWSDDSFPSSVRPDEDLSDCVNPVSFPVSSQATTSRLFPTPAAESALPPPIPLPSFSSYGRWSDAANNGWNTAAATGAGVVDCGKQFAEAATQAEVEARSVAVNTDLDVEALLRGKRQADEENVHLVQQLQLIAEEQRRLQHIQTEKTSLDRQVEEVRQERNKAVQQMNNLEISLQQEKRNFLEREARLEEDMKSLKEQNALSAMETGNLLSRVSETERKVQAEEHRAKSAEMEVVRLRMQLNLQQLERRKNEAEMHQRYTTMYARRCQEKGELPGKVKEVMMYWQTVTEAFSDKHAQVKRAFEEQMGEVQHGKRLAELTPVSVSPPPLPRMPEGMAMPPMNGQPPSLTNGSHGTQPEQAQFMPSSALPGNIPEPGMEALPSNGQARDGAPQPPRPLVPPHPLTPLRPIITPSVNPSNAQHVGSVLQPANNGHSNSGNGNVPGGRTGTPTLGSVPPRPVFESTPAPRSSFDKLVATLQKSFPSCSRDDFSRLIQELRRAHGGSLSGMSLEFIVTRITQMLIARGIRPSGSAQITSSTNSNNSNSGSTSGRRGLPPPPGLNPSWSVEGLEPMGSAHEFGGVDRFEEEDPCAICHDELSSAPVTTLDCTHRFHDQCIRTWFKQQSTCPNCRIYAPLHDEFPTLK</sequence>
<feature type="region of interest" description="Disordered" evidence="11">
    <location>
        <begin position="1086"/>
        <end position="1110"/>
    </location>
</feature>
<dbReference type="Pfam" id="PF24905">
    <property type="entry name" value="TTC3_9th"/>
    <property type="match status" value="1"/>
</dbReference>
<feature type="region of interest" description="Disordered" evidence="11">
    <location>
        <begin position="1267"/>
        <end position="1299"/>
    </location>
</feature>
<dbReference type="InterPro" id="IPR013083">
    <property type="entry name" value="Znf_RING/FYVE/PHD"/>
</dbReference>
<dbReference type="InterPro" id="IPR001841">
    <property type="entry name" value="Znf_RING"/>
</dbReference>
<feature type="compositionally biased region" description="Pro residues" evidence="11">
    <location>
        <begin position="1873"/>
        <end position="1887"/>
    </location>
</feature>
<dbReference type="GO" id="GO:0061630">
    <property type="term" value="F:ubiquitin protein ligase activity"/>
    <property type="evidence" value="ECO:0007669"/>
    <property type="project" value="UniProtKB-EC"/>
</dbReference>
<dbReference type="SMART" id="SM00184">
    <property type="entry name" value="RING"/>
    <property type="match status" value="1"/>
</dbReference>
<keyword evidence="7 9" id="KW-0479">Metal-binding</keyword>
<feature type="compositionally biased region" description="Low complexity" evidence="11">
    <location>
        <begin position="1226"/>
        <end position="1240"/>
    </location>
</feature>
<dbReference type="Gene3D" id="3.30.40.10">
    <property type="entry name" value="Zinc/RING finger domain, C3HC4 (zinc finger)"/>
    <property type="match status" value="1"/>
</dbReference>
<comment type="pathway">
    <text evidence="3">Protein modification; protein ubiquitination.</text>
</comment>
<feature type="region of interest" description="Disordered" evidence="11">
    <location>
        <begin position="1332"/>
        <end position="1352"/>
    </location>
</feature>
<evidence type="ECO:0000256" key="8">
    <source>
        <dbReference type="ARBA" id="ARBA00022833"/>
    </source>
</evidence>
<proteinExistence type="predicted"/>
<evidence type="ECO:0000259" key="12">
    <source>
        <dbReference type="PROSITE" id="PS50089"/>
    </source>
</evidence>
<dbReference type="InterPro" id="IPR056872">
    <property type="entry name" value="TTC3/DZIP3-like_helical"/>
</dbReference>
<dbReference type="GO" id="GO:0008270">
    <property type="term" value="F:zinc ion binding"/>
    <property type="evidence" value="ECO:0007669"/>
    <property type="project" value="UniProtKB-KW"/>
</dbReference>
<feature type="region of interest" description="Disordered" evidence="11">
    <location>
        <begin position="1385"/>
        <end position="1424"/>
    </location>
</feature>
<evidence type="ECO:0000256" key="2">
    <source>
        <dbReference type="ARBA" id="ARBA00004496"/>
    </source>
</evidence>
<evidence type="ECO:0000256" key="3">
    <source>
        <dbReference type="ARBA" id="ARBA00004906"/>
    </source>
</evidence>
<dbReference type="Pfam" id="PF19179">
    <property type="entry name" value="TTC3_DZIP3_dom"/>
    <property type="match status" value="1"/>
</dbReference>
<organism evidence="13 14">
    <name type="scientific">Batillaria attramentaria</name>
    <dbReference type="NCBI Taxonomy" id="370345"/>
    <lineage>
        <taxon>Eukaryota</taxon>
        <taxon>Metazoa</taxon>
        <taxon>Spiralia</taxon>
        <taxon>Lophotrochozoa</taxon>
        <taxon>Mollusca</taxon>
        <taxon>Gastropoda</taxon>
        <taxon>Caenogastropoda</taxon>
        <taxon>Sorbeoconcha</taxon>
        <taxon>Cerithioidea</taxon>
        <taxon>Batillariidae</taxon>
        <taxon>Batillaria</taxon>
    </lineage>
</organism>
<comment type="subcellular location">
    <subcellularLocation>
        <location evidence="2">Cytoplasm</location>
    </subcellularLocation>
</comment>
<dbReference type="Pfam" id="PF24525">
    <property type="entry name" value="TTC3"/>
    <property type="match status" value="1"/>
</dbReference>
<dbReference type="InterPro" id="IPR056870">
    <property type="entry name" value="TTC3/DZIP3/RBM44-like_helical"/>
</dbReference>
<dbReference type="CDD" id="cd16481">
    <property type="entry name" value="RING-H2_TTC3"/>
    <property type="match status" value="1"/>
</dbReference>
<protein>
    <recommendedName>
        <fullName evidence="4">RING-type E3 ubiquitin transferase</fullName>
        <ecNumber evidence="4">2.3.2.27</ecNumber>
    </recommendedName>
</protein>
<dbReference type="PANTHER" id="PTHR17550">
    <property type="entry name" value="E3 UBIQUITIN-PROTEIN LIGASE TTC3"/>
    <property type="match status" value="1"/>
</dbReference>
<dbReference type="PROSITE" id="PS50089">
    <property type="entry name" value="ZF_RING_2"/>
    <property type="match status" value="1"/>
</dbReference>
<comment type="catalytic activity">
    <reaction evidence="1">
        <text>S-ubiquitinyl-[E2 ubiquitin-conjugating enzyme]-L-cysteine + [acceptor protein]-L-lysine = [E2 ubiquitin-conjugating enzyme]-L-cysteine + N(6)-ubiquitinyl-[acceptor protein]-L-lysine.</text>
        <dbReference type="EC" id="2.3.2.27"/>
    </reaction>
</comment>
<dbReference type="SUPFAM" id="SSF57850">
    <property type="entry name" value="RING/U-box"/>
    <property type="match status" value="1"/>
</dbReference>
<dbReference type="EC" id="2.3.2.27" evidence="4"/>
<dbReference type="PANTHER" id="PTHR17550:SF4">
    <property type="entry name" value="E3 UBIQUITIN-PROTEIN LIGASE TTC3"/>
    <property type="match status" value="1"/>
</dbReference>
<keyword evidence="8" id="KW-0862">Zinc</keyword>
<keyword evidence="5" id="KW-0963">Cytoplasm</keyword>
<evidence type="ECO:0000256" key="9">
    <source>
        <dbReference type="PROSITE-ProRule" id="PRU00175"/>
    </source>
</evidence>
<dbReference type="Gene3D" id="1.25.40.10">
    <property type="entry name" value="Tetratricopeptide repeat domain"/>
    <property type="match status" value="1"/>
</dbReference>
<feature type="compositionally biased region" description="Basic and acidic residues" evidence="11">
    <location>
        <begin position="1394"/>
        <end position="1403"/>
    </location>
</feature>
<feature type="region of interest" description="Disordered" evidence="11">
    <location>
        <begin position="378"/>
        <end position="397"/>
    </location>
</feature>
<name>A0ABD0JDH5_9CAEN</name>
<feature type="compositionally biased region" description="Low complexity" evidence="11">
    <location>
        <begin position="2016"/>
        <end position="2034"/>
    </location>
</feature>
<evidence type="ECO:0000256" key="7">
    <source>
        <dbReference type="ARBA" id="ARBA00022771"/>
    </source>
</evidence>
<accession>A0ABD0JDH5</accession>
<evidence type="ECO:0000256" key="11">
    <source>
        <dbReference type="SAM" id="MobiDB-lite"/>
    </source>
</evidence>